<protein>
    <submittedName>
        <fullName evidence="3">Type IV pilus twitching motility protein PilT</fullName>
    </submittedName>
</protein>
<dbReference type="AlphaFoldDB" id="A0A7G9S7U3"/>
<dbReference type="Gene3D" id="3.40.50.300">
    <property type="entry name" value="P-loop containing nucleotide triphosphate hydrolases"/>
    <property type="match status" value="1"/>
</dbReference>
<reference evidence="3 4" key="1">
    <citation type="submission" date="2020-08" db="EMBL/GenBank/DDBJ databases">
        <title>Genome sequence of Leucobacter denitrificans KACC 14055T.</title>
        <authorList>
            <person name="Hyun D.-W."/>
            <person name="Bae J.-W."/>
        </authorList>
    </citation>
    <scope>NUCLEOTIDE SEQUENCE [LARGE SCALE GENOMIC DNA]</scope>
    <source>
        <strain evidence="3 4">KACC 14055</strain>
    </source>
</reference>
<dbReference type="Gene3D" id="3.30.450.90">
    <property type="match status" value="1"/>
</dbReference>
<evidence type="ECO:0000313" key="4">
    <source>
        <dbReference type="Proteomes" id="UP000515934"/>
    </source>
</evidence>
<proteinExistence type="inferred from homology"/>
<dbReference type="CDD" id="cd01131">
    <property type="entry name" value="PilT"/>
    <property type="match status" value="1"/>
</dbReference>
<dbReference type="InterPro" id="IPR027417">
    <property type="entry name" value="P-loop_NTPase"/>
</dbReference>
<evidence type="ECO:0000313" key="3">
    <source>
        <dbReference type="EMBL" id="QNN63918.1"/>
    </source>
</evidence>
<dbReference type="SMART" id="SM00382">
    <property type="entry name" value="AAA"/>
    <property type="match status" value="1"/>
</dbReference>
<keyword evidence="4" id="KW-1185">Reference proteome</keyword>
<dbReference type="InterPro" id="IPR006321">
    <property type="entry name" value="PilT/PilU"/>
</dbReference>
<comment type="similarity">
    <text evidence="1">Belongs to the GSP E family.</text>
</comment>
<dbReference type="NCBIfam" id="TIGR01420">
    <property type="entry name" value="pilT_fam"/>
    <property type="match status" value="1"/>
</dbReference>
<accession>A0A7G9S7U3</accession>
<dbReference type="GO" id="GO:0016887">
    <property type="term" value="F:ATP hydrolysis activity"/>
    <property type="evidence" value="ECO:0007669"/>
    <property type="project" value="InterPro"/>
</dbReference>
<dbReference type="KEGG" id="ldn:H9L06_05655"/>
<organism evidence="3 4">
    <name type="scientific">Leucobacter denitrificans</name>
    <dbReference type="NCBI Taxonomy" id="683042"/>
    <lineage>
        <taxon>Bacteria</taxon>
        <taxon>Bacillati</taxon>
        <taxon>Actinomycetota</taxon>
        <taxon>Actinomycetes</taxon>
        <taxon>Micrococcales</taxon>
        <taxon>Microbacteriaceae</taxon>
        <taxon>Leucobacter</taxon>
    </lineage>
</organism>
<dbReference type="InterPro" id="IPR001482">
    <property type="entry name" value="T2SS/T4SS_dom"/>
</dbReference>
<dbReference type="GO" id="GO:0005524">
    <property type="term" value="F:ATP binding"/>
    <property type="evidence" value="ECO:0007669"/>
    <property type="project" value="InterPro"/>
</dbReference>
<dbReference type="PROSITE" id="PS00662">
    <property type="entry name" value="T2SP_E"/>
    <property type="match status" value="1"/>
</dbReference>
<dbReference type="InterPro" id="IPR050921">
    <property type="entry name" value="T4SS_GSP_E_ATPase"/>
</dbReference>
<name>A0A7G9S7U3_9MICO</name>
<dbReference type="Pfam" id="PF00437">
    <property type="entry name" value="T2SSE"/>
    <property type="match status" value="1"/>
</dbReference>
<dbReference type="Proteomes" id="UP000515934">
    <property type="component" value="Chromosome"/>
</dbReference>
<dbReference type="InterPro" id="IPR003593">
    <property type="entry name" value="AAA+_ATPase"/>
</dbReference>
<gene>
    <name evidence="3" type="ORF">H9L06_05655</name>
</gene>
<evidence type="ECO:0000259" key="2">
    <source>
        <dbReference type="PROSITE" id="PS00662"/>
    </source>
</evidence>
<feature type="domain" description="Bacterial type II secretion system protein E" evidence="2">
    <location>
        <begin position="194"/>
        <end position="208"/>
    </location>
</feature>
<evidence type="ECO:0000256" key="1">
    <source>
        <dbReference type="ARBA" id="ARBA00006611"/>
    </source>
</evidence>
<dbReference type="PANTHER" id="PTHR30486">
    <property type="entry name" value="TWITCHING MOTILITY PROTEIN PILT"/>
    <property type="match status" value="1"/>
</dbReference>
<dbReference type="SUPFAM" id="SSF52540">
    <property type="entry name" value="P-loop containing nucleoside triphosphate hydrolases"/>
    <property type="match status" value="1"/>
</dbReference>
<dbReference type="EMBL" id="CP060716">
    <property type="protein sequence ID" value="QNN63918.1"/>
    <property type="molecule type" value="Genomic_DNA"/>
</dbReference>
<sequence>MLDATLAQLEALGASDLHLSVGSPPIVRIDGDLTPIPGAHALLTVDALNDVIQGMLTGEQKRRFSEDLELDFAHSLAGVGRFRVNVYMQRQMIGAAFRRIDNEVRDLESLGVPAHIRDLAFLPRGLVLVTGPTGSGKSTTLASVLDIINSERRCHIVTVEDPIEFMHQPKRSLIHQREVGVDTRSFAVALKHVLRQDPDVILIGELRDPESISAALTAAETGHLVFATLHTVDAAQSIDRIVDAFPPHQQNQVRVQLSGSLKAVVSQTLLRRKQGGRVVATEVLRMTSAIANLIREGETHQIYSVLQSGSENHMHTLDQSLLELVRTGEVEASEAREYAGHARSFDDSVQSAAANGVNRQVAVTNNMWEY</sequence>